<dbReference type="InterPro" id="IPR008144">
    <property type="entry name" value="Guanylate_kin-like_dom"/>
</dbReference>
<evidence type="ECO:0000256" key="3">
    <source>
        <dbReference type="ARBA" id="ARBA00016296"/>
    </source>
</evidence>
<dbReference type="HAMAP" id="MF_00328">
    <property type="entry name" value="Guanylate_kinase"/>
    <property type="match status" value="1"/>
</dbReference>
<comment type="similarity">
    <text evidence="1 9">Belongs to the guanylate kinase family.</text>
</comment>
<dbReference type="GO" id="GO:0047507">
    <property type="term" value="F:deoxynucleoside phosphate kinase activity, ATP as phosphate donor"/>
    <property type="evidence" value="ECO:0007669"/>
    <property type="project" value="UniProtKB-EC"/>
</dbReference>
<dbReference type="Pfam" id="PF00625">
    <property type="entry name" value="Guanylate_kin"/>
    <property type="match status" value="1"/>
</dbReference>
<dbReference type="InterPro" id="IPR027417">
    <property type="entry name" value="P-loop_NTPase"/>
</dbReference>
<keyword evidence="5 9" id="KW-0547">Nucleotide-binding</keyword>
<dbReference type="SMART" id="SM00072">
    <property type="entry name" value="GuKc"/>
    <property type="match status" value="1"/>
</dbReference>
<comment type="subcellular location">
    <subcellularLocation>
        <location evidence="9">Cytoplasm</location>
    </subcellularLocation>
</comment>
<dbReference type="GO" id="GO:0004385">
    <property type="term" value="F:GMP kinase activity"/>
    <property type="evidence" value="ECO:0007669"/>
    <property type="project" value="UniProtKB-EC"/>
</dbReference>
<evidence type="ECO:0000256" key="1">
    <source>
        <dbReference type="ARBA" id="ARBA00005790"/>
    </source>
</evidence>
<dbReference type="InterPro" id="IPR017665">
    <property type="entry name" value="Guanylate_kinase"/>
</dbReference>
<dbReference type="PROSITE" id="PS00856">
    <property type="entry name" value="GUANYLATE_KINASE_1"/>
    <property type="match status" value="1"/>
</dbReference>
<dbReference type="Gene3D" id="3.40.50.300">
    <property type="entry name" value="P-loop containing nucleotide triphosphate hydrolases"/>
    <property type="match status" value="1"/>
</dbReference>
<dbReference type="PANTHER" id="PTHR23117">
    <property type="entry name" value="GUANYLATE KINASE-RELATED"/>
    <property type="match status" value="1"/>
</dbReference>
<dbReference type="InterPro" id="IPR020590">
    <property type="entry name" value="Guanylate_kinase_CS"/>
</dbReference>
<evidence type="ECO:0000256" key="2">
    <source>
        <dbReference type="ARBA" id="ARBA00012961"/>
    </source>
</evidence>
<keyword evidence="4 9" id="KW-0808">Transferase</keyword>
<dbReference type="EMBL" id="OU912926">
    <property type="protein sequence ID" value="CAG9931886.1"/>
    <property type="molecule type" value="Genomic_DNA"/>
</dbReference>
<dbReference type="Proteomes" id="UP000839052">
    <property type="component" value="Chromosome"/>
</dbReference>
<evidence type="ECO:0000256" key="7">
    <source>
        <dbReference type="ARBA" id="ARBA00022840"/>
    </source>
</evidence>
<dbReference type="PROSITE" id="PS50052">
    <property type="entry name" value="GUANYLATE_KINASE_2"/>
    <property type="match status" value="1"/>
</dbReference>
<name>A0ABN8AJW5_9PROT</name>
<dbReference type="CDD" id="cd00071">
    <property type="entry name" value="GMPK"/>
    <property type="match status" value="1"/>
</dbReference>
<feature type="domain" description="Guanylate kinase-like" evidence="10">
    <location>
        <begin position="3"/>
        <end position="181"/>
    </location>
</feature>
<comment type="function">
    <text evidence="9">Essential for recycling GMP and indirectly, cGMP.</text>
</comment>
<dbReference type="RefSeq" id="WP_239795921.1">
    <property type="nucleotide sequence ID" value="NZ_OU912926.1"/>
</dbReference>
<dbReference type="Gene3D" id="3.30.63.10">
    <property type="entry name" value="Guanylate Kinase phosphate binding domain"/>
    <property type="match status" value="1"/>
</dbReference>
<sequence length="211" mass="23489">MPGNLFVVSAPSGAGKTSLVRSLLASNQQVDISVSYTTRAPRPSETDGEDYHFVSYETFLNMEKHGDFVENAEVYGNLYGTSKSWIEAEILSGRDILLEIDWQGAAQVRRTFSDCISIFILPPSLQALENRLNARGQDDAKVIVQRLHAAKEDIAHVVEFDYVIINDELDVALQQLNAIVVAAGLRRDRQLARQQTLINQLQKGETTSWPA</sequence>
<evidence type="ECO:0000256" key="4">
    <source>
        <dbReference type="ARBA" id="ARBA00022679"/>
    </source>
</evidence>
<gene>
    <name evidence="9 11" type="primary">gmk</name>
    <name evidence="11" type="ORF">NTG6680_0633</name>
</gene>
<keyword evidence="7 9" id="KW-0067">ATP-binding</keyword>
<evidence type="ECO:0000256" key="8">
    <source>
        <dbReference type="ARBA" id="ARBA00030128"/>
    </source>
</evidence>
<keyword evidence="6 9" id="KW-0418">Kinase</keyword>
<dbReference type="InterPro" id="IPR008145">
    <property type="entry name" value="GK/Ca_channel_bsu"/>
</dbReference>
<evidence type="ECO:0000256" key="5">
    <source>
        <dbReference type="ARBA" id="ARBA00022741"/>
    </source>
</evidence>
<evidence type="ECO:0000259" key="10">
    <source>
        <dbReference type="PROSITE" id="PS50052"/>
    </source>
</evidence>
<dbReference type="NCBIfam" id="TIGR03263">
    <property type="entry name" value="guanyl_kin"/>
    <property type="match status" value="1"/>
</dbReference>
<dbReference type="PANTHER" id="PTHR23117:SF13">
    <property type="entry name" value="GUANYLATE KINASE"/>
    <property type="match status" value="1"/>
</dbReference>
<comment type="catalytic activity">
    <reaction evidence="9">
        <text>GMP + ATP = GDP + ADP</text>
        <dbReference type="Rhea" id="RHEA:20780"/>
        <dbReference type="ChEBI" id="CHEBI:30616"/>
        <dbReference type="ChEBI" id="CHEBI:58115"/>
        <dbReference type="ChEBI" id="CHEBI:58189"/>
        <dbReference type="ChEBI" id="CHEBI:456216"/>
        <dbReference type="EC" id="2.7.4.8"/>
    </reaction>
</comment>
<proteinExistence type="inferred from homology"/>
<dbReference type="SUPFAM" id="SSF52540">
    <property type="entry name" value="P-loop containing nucleoside triphosphate hydrolases"/>
    <property type="match status" value="1"/>
</dbReference>
<accession>A0ABN8AJW5</accession>
<evidence type="ECO:0000313" key="12">
    <source>
        <dbReference type="Proteomes" id="UP000839052"/>
    </source>
</evidence>
<reference evidence="11 12" key="1">
    <citation type="submission" date="2021-10" db="EMBL/GenBank/DDBJ databases">
        <authorList>
            <person name="Koch H."/>
        </authorList>
    </citation>
    <scope>NUCLEOTIDE SEQUENCE [LARGE SCALE GENOMIC DNA]</scope>
    <source>
        <strain evidence="11">6680</strain>
    </source>
</reference>
<keyword evidence="9" id="KW-0963">Cytoplasm</keyword>
<evidence type="ECO:0000256" key="6">
    <source>
        <dbReference type="ARBA" id="ARBA00022777"/>
    </source>
</evidence>
<protein>
    <recommendedName>
        <fullName evidence="3 9">Guanylate kinase</fullName>
        <ecNumber evidence="2 9">2.7.4.8</ecNumber>
    </recommendedName>
    <alternativeName>
        <fullName evidence="8 9">GMP kinase</fullName>
    </alternativeName>
</protein>
<feature type="binding site" evidence="9">
    <location>
        <begin position="10"/>
        <end position="17"/>
    </location>
    <ligand>
        <name>ATP</name>
        <dbReference type="ChEBI" id="CHEBI:30616"/>
    </ligand>
</feature>
<dbReference type="EC" id="2.7.4.8" evidence="2 9"/>
<organism evidence="11 12">
    <name type="scientific">Candidatus Nitrotoga arctica</name>
    <dbReference type="NCBI Taxonomy" id="453162"/>
    <lineage>
        <taxon>Bacteria</taxon>
        <taxon>Pseudomonadati</taxon>
        <taxon>Pseudomonadota</taxon>
        <taxon>Betaproteobacteria</taxon>
        <taxon>Nitrosomonadales</taxon>
        <taxon>Gallionellaceae</taxon>
        <taxon>Candidatus Nitrotoga</taxon>
    </lineage>
</organism>
<evidence type="ECO:0000256" key="9">
    <source>
        <dbReference type="HAMAP-Rule" id="MF_00328"/>
    </source>
</evidence>
<keyword evidence="12" id="KW-1185">Reference proteome</keyword>
<evidence type="ECO:0000313" key="11">
    <source>
        <dbReference type="EMBL" id="CAG9931886.1"/>
    </source>
</evidence>